<dbReference type="EMBL" id="WIVU01000002">
    <property type="protein sequence ID" value="MQU04440.1"/>
    <property type="molecule type" value="Genomic_DNA"/>
</dbReference>
<sequence length="105" mass="12336">MSVSIEDLDSFWDQVCELTHNPDDGYALFVRVNDNECFEIYDADHTFDGEFHDYWIDCFYHSNDPSSLLNSEIFEMVDEERMVAVLKDGTKLQFEVNYAGDEEEE</sequence>
<gene>
    <name evidence="1" type="ORF">GHO27_01935</name>
</gene>
<accession>A0A6L5HMH7</accession>
<name>A0A6L5HMH7_9PSED</name>
<dbReference type="AlphaFoldDB" id="A0A6L5HMH7"/>
<evidence type="ECO:0000313" key="1">
    <source>
        <dbReference type="EMBL" id="MQU04440.1"/>
    </source>
</evidence>
<reference evidence="1 2" key="1">
    <citation type="submission" date="2019-10" db="EMBL/GenBank/DDBJ databases">
        <title>Evaluation of single-gene subtyping targets for Pseudomonas.</title>
        <authorList>
            <person name="Reichler S.J."/>
            <person name="Orsi R.H."/>
            <person name="Wiedmann M."/>
            <person name="Martin N.H."/>
            <person name="Murphy S.I."/>
        </authorList>
    </citation>
    <scope>NUCLEOTIDE SEQUENCE [LARGE SCALE GENOMIC DNA]</scope>
    <source>
        <strain evidence="1 2">FSL R10-1637</strain>
    </source>
</reference>
<evidence type="ECO:0000313" key="2">
    <source>
        <dbReference type="Proteomes" id="UP000478064"/>
    </source>
</evidence>
<proteinExistence type="predicted"/>
<dbReference type="RefSeq" id="WP_153372340.1">
    <property type="nucleotide sequence ID" value="NZ_WIVU01000002.1"/>
</dbReference>
<dbReference type="Proteomes" id="UP000478064">
    <property type="component" value="Unassembled WGS sequence"/>
</dbReference>
<comment type="caution">
    <text evidence="1">The sequence shown here is derived from an EMBL/GenBank/DDBJ whole genome shotgun (WGS) entry which is preliminary data.</text>
</comment>
<protein>
    <submittedName>
        <fullName evidence="1">Uncharacterized protein</fullName>
    </submittedName>
</protein>
<organism evidence="1 2">
    <name type="scientific">Pseudomonas helleri</name>
    <dbReference type="NCBI Taxonomy" id="1608996"/>
    <lineage>
        <taxon>Bacteria</taxon>
        <taxon>Pseudomonadati</taxon>
        <taxon>Pseudomonadota</taxon>
        <taxon>Gammaproteobacteria</taxon>
        <taxon>Pseudomonadales</taxon>
        <taxon>Pseudomonadaceae</taxon>
        <taxon>Pseudomonas</taxon>
    </lineage>
</organism>